<evidence type="ECO:0000259" key="1">
    <source>
        <dbReference type="Pfam" id="PF06983"/>
    </source>
</evidence>
<comment type="caution">
    <text evidence="2">The sequence shown here is derived from an EMBL/GenBank/DDBJ whole genome shotgun (WGS) entry which is preliminary data.</text>
</comment>
<dbReference type="Proteomes" id="UP000451233">
    <property type="component" value="Unassembled WGS sequence"/>
</dbReference>
<dbReference type="InterPro" id="IPR028973">
    <property type="entry name" value="PhnB-like"/>
</dbReference>
<dbReference type="PANTHER" id="PTHR33990">
    <property type="entry name" value="PROTEIN YJDN-RELATED"/>
    <property type="match status" value="1"/>
</dbReference>
<feature type="domain" description="PhnB-like" evidence="1">
    <location>
        <begin position="3"/>
        <end position="127"/>
    </location>
</feature>
<evidence type="ECO:0000313" key="3">
    <source>
        <dbReference type="Proteomes" id="UP000451233"/>
    </source>
</evidence>
<keyword evidence="3" id="KW-1185">Reference proteome</keyword>
<gene>
    <name evidence="2" type="ORF">GS398_07225</name>
</gene>
<dbReference type="Pfam" id="PF06983">
    <property type="entry name" value="3-dmu-9_3-mt"/>
    <property type="match status" value="1"/>
</dbReference>
<dbReference type="AlphaFoldDB" id="A0A7K1XVR0"/>
<evidence type="ECO:0000313" key="2">
    <source>
        <dbReference type="EMBL" id="MXV15085.1"/>
    </source>
</evidence>
<dbReference type="RefSeq" id="WP_160906106.1">
    <property type="nucleotide sequence ID" value="NZ_WVHS01000002.1"/>
</dbReference>
<accession>A0A7K1XVR0</accession>
<dbReference type="SUPFAM" id="SSF54593">
    <property type="entry name" value="Glyoxalase/Bleomycin resistance protein/Dihydroxybiphenyl dioxygenase"/>
    <property type="match status" value="1"/>
</dbReference>
<sequence>MIQIVAYLNFNGNCREAMTFYQRCFGGTLEMVAVKDSPDARKWPKKVQNDILHAGLISDDFTLLASDMAGDDAGWGSAITLSFMCTTEDEITSAFSRLSEGATVSHPLHKFFSGTIGSLTDRYGIHWIFKL</sequence>
<organism evidence="2 3">
    <name type="scientific">Hufsiella ginkgonis</name>
    <dbReference type="NCBI Taxonomy" id="2695274"/>
    <lineage>
        <taxon>Bacteria</taxon>
        <taxon>Pseudomonadati</taxon>
        <taxon>Bacteroidota</taxon>
        <taxon>Sphingobacteriia</taxon>
        <taxon>Sphingobacteriales</taxon>
        <taxon>Sphingobacteriaceae</taxon>
        <taxon>Hufsiella</taxon>
    </lineage>
</organism>
<protein>
    <submittedName>
        <fullName evidence="2">VOC family protein</fullName>
    </submittedName>
</protein>
<dbReference type="PANTHER" id="PTHR33990:SF1">
    <property type="entry name" value="PROTEIN YJDN"/>
    <property type="match status" value="1"/>
</dbReference>
<dbReference type="Gene3D" id="3.10.180.10">
    <property type="entry name" value="2,3-Dihydroxybiphenyl 1,2-Dioxygenase, domain 1"/>
    <property type="match status" value="1"/>
</dbReference>
<proteinExistence type="predicted"/>
<reference evidence="2 3" key="1">
    <citation type="submission" date="2019-11" db="EMBL/GenBank/DDBJ databases">
        <title>Pedobacter sp. HMF7056 Genome sequencing and assembly.</title>
        <authorList>
            <person name="Kang H."/>
            <person name="Kim H."/>
            <person name="Joh K."/>
        </authorList>
    </citation>
    <scope>NUCLEOTIDE SEQUENCE [LARGE SCALE GENOMIC DNA]</scope>
    <source>
        <strain evidence="2 3">HMF7056</strain>
    </source>
</reference>
<dbReference type="CDD" id="cd06588">
    <property type="entry name" value="PhnB_like"/>
    <property type="match status" value="1"/>
</dbReference>
<dbReference type="InterPro" id="IPR029068">
    <property type="entry name" value="Glyas_Bleomycin-R_OHBP_Dase"/>
</dbReference>
<name>A0A7K1XVR0_9SPHI</name>
<dbReference type="EMBL" id="WVHS01000002">
    <property type="protein sequence ID" value="MXV15085.1"/>
    <property type="molecule type" value="Genomic_DNA"/>
</dbReference>